<protein>
    <recommendedName>
        <fullName evidence="3">cellulose 1,4-beta-cellobiosidase (non-reducing end)</fullName>
        <ecNumber evidence="3">3.2.1.91</ecNumber>
    </recommendedName>
</protein>
<comment type="caution">
    <text evidence="12">The sequence shown here is derived from an EMBL/GenBank/DDBJ whole genome shotgun (WGS) entry which is preliminary data.</text>
</comment>
<name>A0A553NUV6_TIGCA</name>
<evidence type="ECO:0000256" key="5">
    <source>
        <dbReference type="ARBA" id="ARBA00022801"/>
    </source>
</evidence>
<evidence type="ECO:0000256" key="10">
    <source>
        <dbReference type="SAM" id="MobiDB-lite"/>
    </source>
</evidence>
<keyword evidence="6" id="KW-0136">Cellulose degradation</keyword>
<dbReference type="FunFam" id="2.70.100.10:FF:000001">
    <property type="entry name" value="Glucanase"/>
    <property type="match status" value="1"/>
</dbReference>
<dbReference type="AlphaFoldDB" id="A0A553NUV6"/>
<evidence type="ECO:0000256" key="3">
    <source>
        <dbReference type="ARBA" id="ARBA00012561"/>
    </source>
</evidence>
<keyword evidence="7" id="KW-0119">Carbohydrate metabolism</keyword>
<sequence>VSSMKLFLIVSCLFGTIYAQHAGTNTPESAPQISIEKCSSGGSCQQESSLITLDSNWRWTHHVDDYVNCYTGNEWDQQFCPDVATCTAQCALDGVDQATWSGTYGIQVSGSELSLKFVTNGPFSKNVGSRVYLLESETKYKMFSLLNQEFTFDVDSSQLDCGLNGALYFVEMEQDGGLSKYPTNEAGAKFGTGYCDAQCPHDMKWINGEANVQDWVPSDNDENAGFGHFGSCCMEMDLWEANSKSQAYTAHACDVNEPTRCEGQDCGDNDSGDRYNGVCDKDGCDFASYRMGDTSFFGEGSSFKVDSSKPVTVVTQFITDNGSDNGDLVEIRRKYVQNGQVIENSKVNFDGVSDYDSITDDFCTDIKDLFGDVNDHQKKGGLKTMGEALKRGMVLVMSLWDDHEAFMLWLDSNYPEDGSGPGVERGPCPTSSGRPEDVESNQPEATVKFSNIRYGDIDSTY</sequence>
<feature type="signal peptide" evidence="11">
    <location>
        <begin position="1"/>
        <end position="19"/>
    </location>
</feature>
<evidence type="ECO:0000256" key="6">
    <source>
        <dbReference type="ARBA" id="ARBA00023001"/>
    </source>
</evidence>
<feature type="chain" id="PRO_5021812738" description="cellulose 1,4-beta-cellobiosidase (non-reducing end)" evidence="11">
    <location>
        <begin position="20"/>
        <end position="461"/>
    </location>
</feature>
<evidence type="ECO:0000256" key="1">
    <source>
        <dbReference type="ARBA" id="ARBA00001641"/>
    </source>
</evidence>
<evidence type="ECO:0000256" key="8">
    <source>
        <dbReference type="ARBA" id="ARBA00023295"/>
    </source>
</evidence>
<dbReference type="GO" id="GO:0030245">
    <property type="term" value="P:cellulose catabolic process"/>
    <property type="evidence" value="ECO:0007669"/>
    <property type="project" value="UniProtKB-KW"/>
</dbReference>
<comment type="similarity">
    <text evidence="2">Belongs to the glycosyl hydrolase 7 (cellulase C) family.</text>
</comment>
<keyword evidence="8" id="KW-0326">Glycosidase</keyword>
<dbReference type="PANTHER" id="PTHR33753">
    <property type="entry name" value="1,4-BETA-D-GLUCAN CELLOBIOHYDROLASE B"/>
    <property type="match status" value="1"/>
</dbReference>
<keyword evidence="9" id="KW-0624">Polysaccharide degradation</keyword>
<dbReference type="OMA" id="CGFNGAL"/>
<dbReference type="PRINTS" id="PR00734">
    <property type="entry name" value="GLHYDRLASE7"/>
</dbReference>
<evidence type="ECO:0000256" key="4">
    <source>
        <dbReference type="ARBA" id="ARBA00022729"/>
    </source>
</evidence>
<accession>A0A553NUV6</accession>
<gene>
    <name evidence="12" type="ORF">TCAL_13113</name>
</gene>
<dbReference type="InterPro" id="IPR037019">
    <property type="entry name" value="Glyco_hydro_7_sf"/>
</dbReference>
<dbReference type="Pfam" id="PF00840">
    <property type="entry name" value="Glyco_hydro_7"/>
    <property type="match status" value="1"/>
</dbReference>
<keyword evidence="13" id="KW-1185">Reference proteome</keyword>
<evidence type="ECO:0000256" key="7">
    <source>
        <dbReference type="ARBA" id="ARBA00023277"/>
    </source>
</evidence>
<dbReference type="Proteomes" id="UP000318571">
    <property type="component" value="Chromosome 1"/>
</dbReference>
<dbReference type="STRING" id="6832.A0A553NUV6"/>
<keyword evidence="4 11" id="KW-0732">Signal</keyword>
<dbReference type="EC" id="3.2.1.91" evidence="3"/>
<dbReference type="PANTHER" id="PTHR33753:SF2">
    <property type="entry name" value="GLYCOSIDE HYDROLASE FAMILY 7 PROTEIN"/>
    <property type="match status" value="1"/>
</dbReference>
<evidence type="ECO:0000256" key="11">
    <source>
        <dbReference type="SAM" id="SignalP"/>
    </source>
</evidence>
<dbReference type="InterPro" id="IPR001722">
    <property type="entry name" value="Glyco_hydro_7"/>
</dbReference>
<feature type="non-terminal residue" evidence="12">
    <location>
        <position position="1"/>
    </location>
</feature>
<dbReference type="GO" id="GO:0016162">
    <property type="term" value="F:cellulose 1,4-beta-cellobiosidase activity"/>
    <property type="evidence" value="ECO:0007669"/>
    <property type="project" value="UniProtKB-EC"/>
</dbReference>
<dbReference type="Gene3D" id="2.70.100.10">
    <property type="entry name" value="Glycoside hydrolase, family 7, domain"/>
    <property type="match status" value="1"/>
</dbReference>
<comment type="catalytic activity">
    <reaction evidence="1">
        <text>Hydrolysis of (1-&gt;4)-beta-D-glucosidic linkages in cellulose and cellotetraose, releasing cellobiose from the non-reducing ends of the chains.</text>
        <dbReference type="EC" id="3.2.1.91"/>
    </reaction>
</comment>
<organism evidence="12 13">
    <name type="scientific">Tigriopus californicus</name>
    <name type="common">Marine copepod</name>
    <dbReference type="NCBI Taxonomy" id="6832"/>
    <lineage>
        <taxon>Eukaryota</taxon>
        <taxon>Metazoa</taxon>
        <taxon>Ecdysozoa</taxon>
        <taxon>Arthropoda</taxon>
        <taxon>Crustacea</taxon>
        <taxon>Multicrustacea</taxon>
        <taxon>Hexanauplia</taxon>
        <taxon>Copepoda</taxon>
        <taxon>Harpacticoida</taxon>
        <taxon>Harpacticidae</taxon>
        <taxon>Tigriopus</taxon>
    </lineage>
</organism>
<evidence type="ECO:0000256" key="9">
    <source>
        <dbReference type="ARBA" id="ARBA00023326"/>
    </source>
</evidence>
<evidence type="ECO:0000256" key="2">
    <source>
        <dbReference type="ARBA" id="ARBA00006044"/>
    </source>
</evidence>
<evidence type="ECO:0000313" key="13">
    <source>
        <dbReference type="Proteomes" id="UP000318571"/>
    </source>
</evidence>
<keyword evidence="5" id="KW-0378">Hydrolase</keyword>
<reference evidence="12 13" key="1">
    <citation type="journal article" date="2018" name="Nat. Ecol. Evol.">
        <title>Genomic signatures of mitonuclear coevolution across populations of Tigriopus californicus.</title>
        <authorList>
            <person name="Barreto F.S."/>
            <person name="Watson E.T."/>
            <person name="Lima T.G."/>
            <person name="Willett C.S."/>
            <person name="Edmands S."/>
            <person name="Li W."/>
            <person name="Burton R.S."/>
        </authorList>
    </citation>
    <scope>NUCLEOTIDE SEQUENCE [LARGE SCALE GENOMIC DNA]</scope>
    <source>
        <strain evidence="12 13">San Diego</strain>
    </source>
</reference>
<dbReference type="SUPFAM" id="SSF49899">
    <property type="entry name" value="Concanavalin A-like lectins/glucanases"/>
    <property type="match status" value="1"/>
</dbReference>
<dbReference type="InterPro" id="IPR013320">
    <property type="entry name" value="ConA-like_dom_sf"/>
</dbReference>
<feature type="region of interest" description="Disordered" evidence="10">
    <location>
        <begin position="417"/>
        <end position="445"/>
    </location>
</feature>
<dbReference type="EMBL" id="VCGU01000010">
    <property type="protein sequence ID" value="TRY69219.1"/>
    <property type="molecule type" value="Genomic_DNA"/>
</dbReference>
<evidence type="ECO:0000313" key="12">
    <source>
        <dbReference type="EMBL" id="TRY69219.1"/>
    </source>
</evidence>
<dbReference type="CDD" id="cd07999">
    <property type="entry name" value="GH7_CBH_EG"/>
    <property type="match status" value="1"/>
</dbReference>
<proteinExistence type="inferred from homology"/>